<keyword evidence="4" id="KW-0548">Nucleotidyltransferase</keyword>
<dbReference type="AlphaFoldDB" id="A0A1R3KU18"/>
<evidence type="ECO:0000313" key="5">
    <source>
        <dbReference type="Proteomes" id="UP000187203"/>
    </source>
</evidence>
<evidence type="ECO:0000256" key="2">
    <source>
        <dbReference type="SAM" id="SignalP"/>
    </source>
</evidence>
<evidence type="ECO:0000313" key="4">
    <source>
        <dbReference type="EMBL" id="OMP10529.1"/>
    </source>
</evidence>
<dbReference type="STRING" id="93759.A0A1R3KU18"/>
<keyword evidence="2" id="KW-0732">Signal</keyword>
<sequence length="301" mass="34029">MAGAHTVFAVTSGLALLEAETPQSYREAMSSKEKDKWMVAMKSEFDGCVAQGTWLKFHATASDPCVFWRKSATGRMILLFLFVDDMQVAFDKHDEDEWNEAHRALKDRFNITDLGESKYMLGMKITRDRQFRTIKLDQELYITKSLEKFGLDKCKPAKTPAVQSSMNKLTQHMLNPTEVHARAADRVFRYLAGTKLNGLLFGRRPKSSESTGTAAASTQELTKNGIKSERTKHIDIKYRFVTDEVAKGKIELKWIPTTQQLADVLTKSLGSPQHNALVEKLMVVDDCNDHHPAQDKKKEDG</sequence>
<feature type="chain" id="PRO_5013068487" evidence="2">
    <location>
        <begin position="20"/>
        <end position="301"/>
    </location>
</feature>
<gene>
    <name evidence="4" type="ORF">COLO4_04452</name>
</gene>
<feature type="compositionally biased region" description="Low complexity" evidence="1">
    <location>
        <begin position="208"/>
        <end position="218"/>
    </location>
</feature>
<dbReference type="Proteomes" id="UP000187203">
    <property type="component" value="Unassembled WGS sequence"/>
</dbReference>
<dbReference type="Pfam" id="PF07727">
    <property type="entry name" value="RVT_2"/>
    <property type="match status" value="1"/>
</dbReference>
<evidence type="ECO:0000259" key="3">
    <source>
        <dbReference type="Pfam" id="PF07727"/>
    </source>
</evidence>
<organism evidence="4 5">
    <name type="scientific">Corchorus olitorius</name>
    <dbReference type="NCBI Taxonomy" id="93759"/>
    <lineage>
        <taxon>Eukaryota</taxon>
        <taxon>Viridiplantae</taxon>
        <taxon>Streptophyta</taxon>
        <taxon>Embryophyta</taxon>
        <taxon>Tracheophyta</taxon>
        <taxon>Spermatophyta</taxon>
        <taxon>Magnoliopsida</taxon>
        <taxon>eudicotyledons</taxon>
        <taxon>Gunneridae</taxon>
        <taxon>Pentapetalae</taxon>
        <taxon>rosids</taxon>
        <taxon>malvids</taxon>
        <taxon>Malvales</taxon>
        <taxon>Malvaceae</taxon>
        <taxon>Grewioideae</taxon>
        <taxon>Apeibeae</taxon>
        <taxon>Corchorus</taxon>
    </lineage>
</organism>
<keyword evidence="5" id="KW-1185">Reference proteome</keyword>
<dbReference type="CDD" id="cd09272">
    <property type="entry name" value="RNase_HI_RT_Ty1"/>
    <property type="match status" value="1"/>
</dbReference>
<keyword evidence="4" id="KW-0808">Transferase</keyword>
<dbReference type="GO" id="GO:0003964">
    <property type="term" value="F:RNA-directed DNA polymerase activity"/>
    <property type="evidence" value="ECO:0007669"/>
    <property type="project" value="UniProtKB-KW"/>
</dbReference>
<comment type="caution">
    <text evidence="4">The sequence shown here is derived from an EMBL/GenBank/DDBJ whole genome shotgun (WGS) entry which is preliminary data.</text>
</comment>
<dbReference type="OrthoDB" id="1000789at2759"/>
<feature type="region of interest" description="Disordered" evidence="1">
    <location>
        <begin position="203"/>
        <end position="226"/>
    </location>
</feature>
<dbReference type="InterPro" id="IPR013103">
    <property type="entry name" value="RVT_2"/>
</dbReference>
<proteinExistence type="predicted"/>
<protein>
    <submittedName>
        <fullName evidence="4">Reverse transcriptase, RNA-dependent DNA polymerase</fullName>
    </submittedName>
</protein>
<evidence type="ECO:0000256" key="1">
    <source>
        <dbReference type="SAM" id="MobiDB-lite"/>
    </source>
</evidence>
<keyword evidence="4" id="KW-0695">RNA-directed DNA polymerase</keyword>
<feature type="signal peptide" evidence="2">
    <location>
        <begin position="1"/>
        <end position="19"/>
    </location>
</feature>
<accession>A0A1R3KU18</accession>
<feature type="domain" description="Reverse transcriptase Ty1/copia-type" evidence="3">
    <location>
        <begin position="55"/>
        <end position="162"/>
    </location>
</feature>
<reference evidence="5" key="1">
    <citation type="submission" date="2013-09" db="EMBL/GenBank/DDBJ databases">
        <title>Corchorus olitorius genome sequencing.</title>
        <authorList>
            <person name="Alam M."/>
            <person name="Haque M.S."/>
            <person name="Islam M.S."/>
            <person name="Emdad E.M."/>
            <person name="Islam M.M."/>
            <person name="Ahmed B."/>
            <person name="Halim A."/>
            <person name="Hossen Q.M.M."/>
            <person name="Hossain M.Z."/>
            <person name="Ahmed R."/>
            <person name="Khan M.M."/>
            <person name="Islam R."/>
            <person name="Rashid M.M."/>
            <person name="Khan S.A."/>
            <person name="Rahman M.S."/>
            <person name="Alam M."/>
            <person name="Yahiya A.S."/>
            <person name="Khan M.S."/>
            <person name="Azam M.S."/>
            <person name="Haque T."/>
            <person name="Lashkar M.Z.H."/>
            <person name="Akhand A.I."/>
            <person name="Morshed G."/>
            <person name="Roy S."/>
            <person name="Uddin K.S."/>
            <person name="Rabeya T."/>
            <person name="Hossain A.S."/>
            <person name="Chowdhury A."/>
            <person name="Snigdha A.R."/>
            <person name="Mortoza M.S."/>
            <person name="Matin S.A."/>
            <person name="Hoque S.M.E."/>
            <person name="Islam M.K."/>
            <person name="Roy D.K."/>
            <person name="Haider R."/>
            <person name="Moosa M.M."/>
            <person name="Elias S.M."/>
            <person name="Hasan A.M."/>
            <person name="Jahan S."/>
            <person name="Shafiuddin M."/>
            <person name="Mahmood N."/>
            <person name="Shommy N.S."/>
        </authorList>
    </citation>
    <scope>NUCLEOTIDE SEQUENCE [LARGE SCALE GENOMIC DNA]</scope>
    <source>
        <strain evidence="5">cv. O-4</strain>
    </source>
</reference>
<dbReference type="EMBL" id="AWUE01011622">
    <property type="protein sequence ID" value="OMP10529.1"/>
    <property type="molecule type" value="Genomic_DNA"/>
</dbReference>
<name>A0A1R3KU18_9ROSI</name>